<reference evidence="11 12" key="1">
    <citation type="submission" date="2020-07" db="EMBL/GenBank/DDBJ databases">
        <title>Gai3-2, isolated from salt lake.</title>
        <authorList>
            <person name="Cui H."/>
            <person name="Shi X."/>
        </authorList>
    </citation>
    <scope>NUCLEOTIDE SEQUENCE [LARGE SCALE GENOMIC DNA]</scope>
    <source>
        <strain evidence="11 12">Gai3-2</strain>
        <plasmid evidence="11 12">unnamed2</plasmid>
    </source>
</reference>
<keyword evidence="6" id="KW-0067">ATP-binding</keyword>
<keyword evidence="12" id="KW-1185">Reference proteome</keyword>
<organism evidence="11 12">
    <name type="scientific">Halorarum halophilum</name>
    <dbReference type="NCBI Taxonomy" id="2743090"/>
    <lineage>
        <taxon>Archaea</taxon>
        <taxon>Methanobacteriati</taxon>
        <taxon>Methanobacteriota</taxon>
        <taxon>Stenosarchaea group</taxon>
        <taxon>Halobacteria</taxon>
        <taxon>Halobacteriales</taxon>
        <taxon>Haloferacaceae</taxon>
        <taxon>Halorarum</taxon>
    </lineage>
</organism>
<dbReference type="PROSITE" id="PS50109">
    <property type="entry name" value="HIS_KIN"/>
    <property type="match status" value="1"/>
</dbReference>
<evidence type="ECO:0000259" key="10">
    <source>
        <dbReference type="PROSITE" id="PS50112"/>
    </source>
</evidence>
<dbReference type="GO" id="GO:0005524">
    <property type="term" value="F:ATP binding"/>
    <property type="evidence" value="ECO:0007669"/>
    <property type="project" value="UniProtKB-KW"/>
</dbReference>
<dbReference type="PANTHER" id="PTHR44936:SF10">
    <property type="entry name" value="SENSOR PROTEIN RSTB"/>
    <property type="match status" value="1"/>
</dbReference>
<dbReference type="CDD" id="cd00130">
    <property type="entry name" value="PAS"/>
    <property type="match status" value="1"/>
</dbReference>
<dbReference type="InterPro" id="IPR000014">
    <property type="entry name" value="PAS"/>
</dbReference>
<keyword evidence="4" id="KW-0547">Nucleotide-binding</keyword>
<dbReference type="SUPFAM" id="SSF55785">
    <property type="entry name" value="PYP-like sensor domain (PAS domain)"/>
    <property type="match status" value="1"/>
</dbReference>
<dbReference type="Gene3D" id="3.30.450.20">
    <property type="entry name" value="PAS domain"/>
    <property type="match status" value="1"/>
</dbReference>
<dbReference type="RefSeq" id="WP_179171452.1">
    <property type="nucleotide sequence ID" value="NZ_CP058531.1"/>
</dbReference>
<dbReference type="PANTHER" id="PTHR44936">
    <property type="entry name" value="SENSOR PROTEIN CREC"/>
    <property type="match status" value="1"/>
</dbReference>
<evidence type="ECO:0000256" key="3">
    <source>
        <dbReference type="ARBA" id="ARBA00022679"/>
    </source>
</evidence>
<dbReference type="InterPro" id="IPR003594">
    <property type="entry name" value="HATPase_dom"/>
</dbReference>
<dbReference type="Pfam" id="PF13426">
    <property type="entry name" value="PAS_9"/>
    <property type="match status" value="1"/>
</dbReference>
<dbReference type="GeneID" id="56031149"/>
<comment type="catalytic activity">
    <reaction evidence="1">
        <text>ATP + protein L-histidine = ADP + protein N-phospho-L-histidine.</text>
        <dbReference type="EC" id="2.7.13.3"/>
    </reaction>
</comment>
<feature type="coiled-coil region" evidence="7">
    <location>
        <begin position="6"/>
        <end position="40"/>
    </location>
</feature>
<evidence type="ECO:0000313" key="11">
    <source>
        <dbReference type="EMBL" id="QLG29878.1"/>
    </source>
</evidence>
<evidence type="ECO:0000256" key="5">
    <source>
        <dbReference type="ARBA" id="ARBA00022777"/>
    </source>
</evidence>
<proteinExistence type="predicted"/>
<feature type="domain" description="PAS" evidence="10">
    <location>
        <begin position="51"/>
        <end position="95"/>
    </location>
</feature>
<evidence type="ECO:0000256" key="1">
    <source>
        <dbReference type="ARBA" id="ARBA00000085"/>
    </source>
</evidence>
<feature type="region of interest" description="Disordered" evidence="8">
    <location>
        <begin position="377"/>
        <end position="397"/>
    </location>
</feature>
<dbReference type="EC" id="2.7.13.3" evidence="2"/>
<evidence type="ECO:0000259" key="9">
    <source>
        <dbReference type="PROSITE" id="PS50109"/>
    </source>
</evidence>
<dbReference type="SMART" id="SM00091">
    <property type="entry name" value="PAS"/>
    <property type="match status" value="1"/>
</dbReference>
<evidence type="ECO:0000256" key="8">
    <source>
        <dbReference type="SAM" id="MobiDB-lite"/>
    </source>
</evidence>
<gene>
    <name evidence="11" type="ORF">HUG10_19910</name>
</gene>
<dbReference type="OrthoDB" id="342253at2157"/>
<dbReference type="InterPro" id="IPR004358">
    <property type="entry name" value="Sig_transdc_His_kin-like_C"/>
</dbReference>
<dbReference type="EMBL" id="CP058531">
    <property type="protein sequence ID" value="QLG29878.1"/>
    <property type="molecule type" value="Genomic_DNA"/>
</dbReference>
<feature type="domain" description="Histidine kinase" evidence="9">
    <location>
        <begin position="175"/>
        <end position="379"/>
    </location>
</feature>
<dbReference type="AlphaFoldDB" id="A0A7D5KYH0"/>
<geneLocation type="plasmid" evidence="11 12">
    <name>unnamed2</name>
</geneLocation>
<dbReference type="InterPro" id="IPR036890">
    <property type="entry name" value="HATPase_C_sf"/>
</dbReference>
<dbReference type="PRINTS" id="PR00344">
    <property type="entry name" value="BCTRLSENSOR"/>
</dbReference>
<evidence type="ECO:0000256" key="6">
    <source>
        <dbReference type="ARBA" id="ARBA00022840"/>
    </source>
</evidence>
<dbReference type="Pfam" id="PF02518">
    <property type="entry name" value="HATPase_c"/>
    <property type="match status" value="1"/>
</dbReference>
<dbReference type="KEGG" id="halg:HUG10_19910"/>
<keyword evidence="11" id="KW-0614">Plasmid</keyword>
<sequence length="397" mass="44393">MTGTPSEDKGVTKEELQQELRRARSQIRTLESELTETNEGMVALTLELEHAKERYQTIFEESTDGILLIDPDQNSIHEANPQACDLLGYDHDTLVTLSPAEIFPDETNRTDTFAEVVVQGWADGFTCRTKNGRKTDVDISASIITLDDRSLLLASLRDITERKRREQRLQVLSRIFRHNLRNDGNVIQGHADILCDSLSDQNLEASALQIRDTIDEILQLSSKVRRVQDILDRNRVHRSPLSELLTSHYEWVAQTHPTATLTIDLPEQDLFVGRRLSVAIAEAVENAAKHAESEPTIEITGEVDGDSERIWIEIRDDGPGIPEQELQVMQSGSETPLTHGSGIGLWLIYWVIDSLGGEVTVQSDTSGGTLITMIVPLETEQTDSEHDNRPSTPTTND</sequence>
<dbReference type="SMART" id="SM00387">
    <property type="entry name" value="HATPase_c"/>
    <property type="match status" value="1"/>
</dbReference>
<dbReference type="InterPro" id="IPR050980">
    <property type="entry name" value="2C_sensor_his_kinase"/>
</dbReference>
<evidence type="ECO:0000256" key="7">
    <source>
        <dbReference type="SAM" id="Coils"/>
    </source>
</evidence>
<dbReference type="Gene3D" id="3.30.565.10">
    <property type="entry name" value="Histidine kinase-like ATPase, C-terminal domain"/>
    <property type="match status" value="1"/>
</dbReference>
<dbReference type="SUPFAM" id="SSF55874">
    <property type="entry name" value="ATPase domain of HSP90 chaperone/DNA topoisomerase II/histidine kinase"/>
    <property type="match status" value="1"/>
</dbReference>
<keyword evidence="7" id="KW-0175">Coiled coil</keyword>
<dbReference type="InterPro" id="IPR005467">
    <property type="entry name" value="His_kinase_dom"/>
</dbReference>
<evidence type="ECO:0000256" key="4">
    <source>
        <dbReference type="ARBA" id="ARBA00022741"/>
    </source>
</evidence>
<dbReference type="PROSITE" id="PS50112">
    <property type="entry name" value="PAS"/>
    <property type="match status" value="1"/>
</dbReference>
<protein>
    <recommendedName>
        <fullName evidence="2">histidine kinase</fullName>
        <ecNumber evidence="2">2.7.13.3</ecNumber>
    </recommendedName>
</protein>
<name>A0A7D5KYH0_9EURY</name>
<dbReference type="GO" id="GO:0004673">
    <property type="term" value="F:protein histidine kinase activity"/>
    <property type="evidence" value="ECO:0007669"/>
    <property type="project" value="UniProtKB-EC"/>
</dbReference>
<dbReference type="Proteomes" id="UP000509750">
    <property type="component" value="Plasmid unnamed2"/>
</dbReference>
<dbReference type="InterPro" id="IPR035965">
    <property type="entry name" value="PAS-like_dom_sf"/>
</dbReference>
<keyword evidence="5" id="KW-0418">Kinase</keyword>
<accession>A0A7D5KYH0</accession>
<evidence type="ECO:0000313" key="12">
    <source>
        <dbReference type="Proteomes" id="UP000509750"/>
    </source>
</evidence>
<keyword evidence="3" id="KW-0808">Transferase</keyword>
<evidence type="ECO:0000256" key="2">
    <source>
        <dbReference type="ARBA" id="ARBA00012438"/>
    </source>
</evidence>
<dbReference type="CDD" id="cd00075">
    <property type="entry name" value="HATPase"/>
    <property type="match status" value="1"/>
</dbReference>
<dbReference type="NCBIfam" id="TIGR00229">
    <property type="entry name" value="sensory_box"/>
    <property type="match status" value="1"/>
</dbReference>